<accession>A0ACB6ZN65</accession>
<organism evidence="1 2">
    <name type="scientific">Thelephora ganbajun</name>
    <name type="common">Ganba fungus</name>
    <dbReference type="NCBI Taxonomy" id="370292"/>
    <lineage>
        <taxon>Eukaryota</taxon>
        <taxon>Fungi</taxon>
        <taxon>Dikarya</taxon>
        <taxon>Basidiomycota</taxon>
        <taxon>Agaricomycotina</taxon>
        <taxon>Agaricomycetes</taxon>
        <taxon>Thelephorales</taxon>
        <taxon>Thelephoraceae</taxon>
        <taxon>Thelephora</taxon>
    </lineage>
</organism>
<proteinExistence type="predicted"/>
<protein>
    <submittedName>
        <fullName evidence="1">Uncharacterized protein</fullName>
    </submittedName>
</protein>
<evidence type="ECO:0000313" key="1">
    <source>
        <dbReference type="EMBL" id="KAF9650581.1"/>
    </source>
</evidence>
<name>A0ACB6ZN65_THEGA</name>
<reference evidence="1" key="1">
    <citation type="submission" date="2019-10" db="EMBL/GenBank/DDBJ databases">
        <authorList>
            <consortium name="DOE Joint Genome Institute"/>
            <person name="Kuo A."/>
            <person name="Miyauchi S."/>
            <person name="Kiss E."/>
            <person name="Drula E."/>
            <person name="Kohler A."/>
            <person name="Sanchez-Garcia M."/>
            <person name="Andreopoulos B."/>
            <person name="Barry K.W."/>
            <person name="Bonito G."/>
            <person name="Buee M."/>
            <person name="Carver A."/>
            <person name="Chen C."/>
            <person name="Cichocki N."/>
            <person name="Clum A."/>
            <person name="Culley D."/>
            <person name="Crous P.W."/>
            <person name="Fauchery L."/>
            <person name="Girlanda M."/>
            <person name="Hayes R."/>
            <person name="Keri Z."/>
            <person name="Labutti K."/>
            <person name="Lipzen A."/>
            <person name="Lombard V."/>
            <person name="Magnuson J."/>
            <person name="Maillard F."/>
            <person name="Morin E."/>
            <person name="Murat C."/>
            <person name="Nolan M."/>
            <person name="Ohm R."/>
            <person name="Pangilinan J."/>
            <person name="Pereira M."/>
            <person name="Perotto S."/>
            <person name="Peter M."/>
            <person name="Riley R."/>
            <person name="Sitrit Y."/>
            <person name="Stielow B."/>
            <person name="Szollosi G."/>
            <person name="Zifcakova L."/>
            <person name="Stursova M."/>
            <person name="Spatafora J.W."/>
            <person name="Tedersoo L."/>
            <person name="Vaario L.-M."/>
            <person name="Yamada A."/>
            <person name="Yan M."/>
            <person name="Wang P."/>
            <person name="Xu J."/>
            <person name="Bruns T."/>
            <person name="Baldrian P."/>
            <person name="Vilgalys R."/>
            <person name="Henrissat B."/>
            <person name="Grigoriev I.V."/>
            <person name="Hibbett D."/>
            <person name="Nagy L.G."/>
            <person name="Martin F.M."/>
        </authorList>
    </citation>
    <scope>NUCLEOTIDE SEQUENCE</scope>
    <source>
        <strain evidence="1">P2</strain>
    </source>
</reference>
<gene>
    <name evidence="1" type="ORF">BDM02DRAFT_1345644</name>
</gene>
<evidence type="ECO:0000313" key="2">
    <source>
        <dbReference type="Proteomes" id="UP000886501"/>
    </source>
</evidence>
<sequence length="309" mass="34311">MDRGCGPLSKKRKSSCCHQSVNFYDERKLGVAEEDMKPTFLMISACHGDQAKSAKDSSGLNTMESTRHYQLSLKWLQKVYGTSVPLQKQGPINTSDLAGPISLVENSPLSDVDSSRNGDEQLAPPSRPTFLPAPRNSPPTSPQSPSANRIRVLEHQVDILRERDAHSEKTAAESEALKRKYEQELSHEKSKRRKVQTELDEISAELKTTRRMEKYASDLVKKEVELRRKAEMREKELTKRIEVLEEEKKRVSNGGKAVLFEDLANMFQKAAQAQGDGSGDSLKLGGDSSFGGSTLVSSSDRDAASLARF</sequence>
<dbReference type="EMBL" id="MU117983">
    <property type="protein sequence ID" value="KAF9650581.1"/>
    <property type="molecule type" value="Genomic_DNA"/>
</dbReference>
<dbReference type="Proteomes" id="UP000886501">
    <property type="component" value="Unassembled WGS sequence"/>
</dbReference>
<comment type="caution">
    <text evidence="1">The sequence shown here is derived from an EMBL/GenBank/DDBJ whole genome shotgun (WGS) entry which is preliminary data.</text>
</comment>
<reference evidence="1" key="2">
    <citation type="journal article" date="2020" name="Nat. Commun.">
        <title>Large-scale genome sequencing of mycorrhizal fungi provides insights into the early evolution of symbiotic traits.</title>
        <authorList>
            <person name="Miyauchi S."/>
            <person name="Kiss E."/>
            <person name="Kuo A."/>
            <person name="Drula E."/>
            <person name="Kohler A."/>
            <person name="Sanchez-Garcia M."/>
            <person name="Morin E."/>
            <person name="Andreopoulos B."/>
            <person name="Barry K.W."/>
            <person name="Bonito G."/>
            <person name="Buee M."/>
            <person name="Carver A."/>
            <person name="Chen C."/>
            <person name="Cichocki N."/>
            <person name="Clum A."/>
            <person name="Culley D."/>
            <person name="Crous P.W."/>
            <person name="Fauchery L."/>
            <person name="Girlanda M."/>
            <person name="Hayes R.D."/>
            <person name="Keri Z."/>
            <person name="LaButti K."/>
            <person name="Lipzen A."/>
            <person name="Lombard V."/>
            <person name="Magnuson J."/>
            <person name="Maillard F."/>
            <person name="Murat C."/>
            <person name="Nolan M."/>
            <person name="Ohm R.A."/>
            <person name="Pangilinan J."/>
            <person name="Pereira M.F."/>
            <person name="Perotto S."/>
            <person name="Peter M."/>
            <person name="Pfister S."/>
            <person name="Riley R."/>
            <person name="Sitrit Y."/>
            <person name="Stielow J.B."/>
            <person name="Szollosi G."/>
            <person name="Zifcakova L."/>
            <person name="Stursova M."/>
            <person name="Spatafora J.W."/>
            <person name="Tedersoo L."/>
            <person name="Vaario L.M."/>
            <person name="Yamada A."/>
            <person name="Yan M."/>
            <person name="Wang P."/>
            <person name="Xu J."/>
            <person name="Bruns T."/>
            <person name="Baldrian P."/>
            <person name="Vilgalys R."/>
            <person name="Dunand C."/>
            <person name="Henrissat B."/>
            <person name="Grigoriev I.V."/>
            <person name="Hibbett D."/>
            <person name="Nagy L.G."/>
            <person name="Martin F.M."/>
        </authorList>
    </citation>
    <scope>NUCLEOTIDE SEQUENCE</scope>
    <source>
        <strain evidence="1">P2</strain>
    </source>
</reference>
<keyword evidence="2" id="KW-1185">Reference proteome</keyword>